<keyword evidence="3" id="KW-1185">Reference proteome</keyword>
<comment type="caution">
    <text evidence="2">The sequence shown here is derived from an EMBL/GenBank/DDBJ whole genome shotgun (WGS) entry which is preliminary data.</text>
</comment>
<evidence type="ECO:0000313" key="2">
    <source>
        <dbReference type="EMBL" id="NMH87656.1"/>
    </source>
</evidence>
<keyword evidence="1" id="KW-0732">Signal</keyword>
<dbReference type="Proteomes" id="UP000746690">
    <property type="component" value="Unassembled WGS sequence"/>
</dbReference>
<dbReference type="PROSITE" id="PS51257">
    <property type="entry name" value="PROKAR_LIPOPROTEIN"/>
    <property type="match status" value="1"/>
</dbReference>
<dbReference type="RefSeq" id="WP_169672360.1">
    <property type="nucleotide sequence ID" value="NZ_JABBHF010000004.1"/>
</dbReference>
<reference evidence="2 3" key="1">
    <citation type="submission" date="2020-04" db="EMBL/GenBank/DDBJ databases">
        <title>A Flavivirga sp. nov.</title>
        <authorList>
            <person name="Sun X."/>
        </authorList>
    </citation>
    <scope>NUCLEOTIDE SEQUENCE [LARGE SCALE GENOMIC DNA]</scope>
    <source>
        <strain evidence="2 3">Y03</strain>
    </source>
</reference>
<sequence length="67" mass="7558">MKKNTTIFKLLIVILSLISCSSTENPLKERECGTHNGNKLYTGPKGGCYYYNSNDNKTYVDRAECDC</sequence>
<feature type="chain" id="PRO_5046757473" description="Lipoprotein" evidence="1">
    <location>
        <begin position="25"/>
        <end position="67"/>
    </location>
</feature>
<feature type="signal peptide" evidence="1">
    <location>
        <begin position="1"/>
        <end position="24"/>
    </location>
</feature>
<evidence type="ECO:0000256" key="1">
    <source>
        <dbReference type="SAM" id="SignalP"/>
    </source>
</evidence>
<evidence type="ECO:0008006" key="4">
    <source>
        <dbReference type="Google" id="ProtNLM"/>
    </source>
</evidence>
<name>A0ABX1RVS5_9FLAO</name>
<gene>
    <name evidence="2" type="ORF">HHX25_09085</name>
</gene>
<protein>
    <recommendedName>
        <fullName evidence="4">Lipoprotein</fullName>
    </recommendedName>
</protein>
<accession>A0ABX1RVS5</accession>
<evidence type="ECO:0000313" key="3">
    <source>
        <dbReference type="Proteomes" id="UP000746690"/>
    </source>
</evidence>
<proteinExistence type="predicted"/>
<dbReference type="EMBL" id="JABBHF010000004">
    <property type="protein sequence ID" value="NMH87656.1"/>
    <property type="molecule type" value="Genomic_DNA"/>
</dbReference>
<organism evidence="2 3">
    <name type="scientific">Flavivirga algicola</name>
    <dbReference type="NCBI Taxonomy" id="2729136"/>
    <lineage>
        <taxon>Bacteria</taxon>
        <taxon>Pseudomonadati</taxon>
        <taxon>Bacteroidota</taxon>
        <taxon>Flavobacteriia</taxon>
        <taxon>Flavobacteriales</taxon>
        <taxon>Flavobacteriaceae</taxon>
        <taxon>Flavivirga</taxon>
    </lineage>
</organism>